<dbReference type="STRING" id="1227454.C446_08256"/>
<dbReference type="eggNOG" id="arCOG11472">
    <property type="taxonomic scope" value="Archaea"/>
</dbReference>
<dbReference type="RefSeq" id="WP_006672583.1">
    <property type="nucleotide sequence ID" value="NZ_AOMA01000079.1"/>
</dbReference>
<accession>M0M1K5</accession>
<dbReference type="Proteomes" id="UP000011607">
    <property type="component" value="Unassembled WGS sequence"/>
</dbReference>
<proteinExistence type="predicted"/>
<dbReference type="AlphaFoldDB" id="M0M1K5"/>
<comment type="caution">
    <text evidence="1">The sequence shown here is derived from an EMBL/GenBank/DDBJ whole genome shotgun (WGS) entry which is preliminary data.</text>
</comment>
<evidence type="ECO:0000313" key="2">
    <source>
        <dbReference type="Proteomes" id="UP000011607"/>
    </source>
</evidence>
<dbReference type="OrthoDB" id="174616at2157"/>
<dbReference type="PROSITE" id="PS51318">
    <property type="entry name" value="TAT"/>
    <property type="match status" value="1"/>
</dbReference>
<reference evidence="1 2" key="1">
    <citation type="journal article" date="2014" name="PLoS Genet.">
        <title>Phylogenetically driven sequencing of extremely halophilic archaea reveals strategies for static and dynamic osmo-response.</title>
        <authorList>
            <person name="Becker E.A."/>
            <person name="Seitzer P.M."/>
            <person name="Tritt A."/>
            <person name="Larsen D."/>
            <person name="Krusor M."/>
            <person name="Yao A.I."/>
            <person name="Wu D."/>
            <person name="Madern D."/>
            <person name="Eisen J.A."/>
            <person name="Darling A.E."/>
            <person name="Facciotti M.T."/>
        </authorList>
    </citation>
    <scope>NUCLEOTIDE SEQUENCE [LARGE SCALE GENOMIC DNA]</scope>
    <source>
        <strain evidence="1 2">JCM 10879</strain>
    </source>
</reference>
<name>M0M1K5_9EURY</name>
<organism evidence="1 2">
    <name type="scientific">Halobiforma nitratireducens JCM 10879</name>
    <dbReference type="NCBI Taxonomy" id="1227454"/>
    <lineage>
        <taxon>Archaea</taxon>
        <taxon>Methanobacteriati</taxon>
        <taxon>Methanobacteriota</taxon>
        <taxon>Stenosarchaea group</taxon>
        <taxon>Halobacteria</taxon>
        <taxon>Halobacteriales</taxon>
        <taxon>Natrialbaceae</taxon>
        <taxon>Halobiforma</taxon>
    </lineage>
</organism>
<gene>
    <name evidence="1" type="ORF">C446_08256</name>
</gene>
<dbReference type="EMBL" id="AOMA01000079">
    <property type="protein sequence ID" value="EMA39707.1"/>
    <property type="molecule type" value="Genomic_DNA"/>
</dbReference>
<dbReference type="InterPro" id="IPR006311">
    <property type="entry name" value="TAT_signal"/>
</dbReference>
<keyword evidence="2" id="KW-1185">Reference proteome</keyword>
<evidence type="ECO:0000313" key="1">
    <source>
        <dbReference type="EMBL" id="EMA39707.1"/>
    </source>
</evidence>
<protein>
    <submittedName>
        <fullName evidence="1">Uncharacterized protein</fullName>
    </submittedName>
</protein>
<sequence>MARPLTRRQAIASIGGTMTLSATGASATATAEPDGIEAESIVETDLEATYPKCVYKRDDDEWGVSMPINVHAVVPGEKRAIAVVEDQFTGLTNLEWTPVFPDSATRAWDDGAAELVRPALSIRRPRLGDEWVHVHAWPVDANRVAIHAHLDVFDVTASHLHRGDYYGDAAEGVAAQFSSDDWTSDTSHEIEYGVDSERADRWGETGDTKIEYQYR</sequence>